<reference evidence="3" key="2">
    <citation type="submission" date="2020-10" db="UniProtKB">
        <authorList>
            <consortium name="WormBaseParasite"/>
        </authorList>
    </citation>
    <scope>IDENTIFICATION</scope>
</reference>
<reference evidence="2" key="1">
    <citation type="journal article" date="2013" name="Genetics">
        <title>The draft genome and transcriptome of Panagrellus redivivus are shaped by the harsh demands of a free-living lifestyle.</title>
        <authorList>
            <person name="Srinivasan J."/>
            <person name="Dillman A.R."/>
            <person name="Macchietto M.G."/>
            <person name="Heikkinen L."/>
            <person name="Lakso M."/>
            <person name="Fracchia K.M."/>
            <person name="Antoshechkin I."/>
            <person name="Mortazavi A."/>
            <person name="Wong G."/>
            <person name="Sternberg P.W."/>
        </authorList>
    </citation>
    <scope>NUCLEOTIDE SEQUENCE [LARGE SCALE GENOMIC DNA]</scope>
    <source>
        <strain evidence="2">MT8872</strain>
    </source>
</reference>
<feature type="region of interest" description="Disordered" evidence="1">
    <location>
        <begin position="1"/>
        <end position="62"/>
    </location>
</feature>
<feature type="compositionally biased region" description="Acidic residues" evidence="1">
    <location>
        <begin position="20"/>
        <end position="29"/>
    </location>
</feature>
<dbReference type="GO" id="GO:1990112">
    <property type="term" value="C:RQC complex"/>
    <property type="evidence" value="ECO:0007669"/>
    <property type="project" value="TreeGrafter"/>
</dbReference>
<dbReference type="InterPro" id="IPR006994">
    <property type="entry name" value="TCF25/Rqc1"/>
</dbReference>
<feature type="region of interest" description="Disordered" evidence="1">
    <location>
        <begin position="74"/>
        <end position="120"/>
    </location>
</feature>
<feature type="compositionally biased region" description="Pro residues" evidence="1">
    <location>
        <begin position="106"/>
        <end position="115"/>
    </location>
</feature>
<dbReference type="WBParaSite" id="Pan_g22359.t1">
    <property type="protein sequence ID" value="Pan_g22359.t1"/>
    <property type="gene ID" value="Pan_g22359"/>
</dbReference>
<feature type="compositionally biased region" description="Basic residues" evidence="1">
    <location>
        <begin position="75"/>
        <end position="90"/>
    </location>
</feature>
<dbReference type="PANTHER" id="PTHR22684:SF0">
    <property type="entry name" value="RIBOSOME QUALITY CONTROL COMPLEX SUBUNIT TCF25"/>
    <property type="match status" value="1"/>
</dbReference>
<evidence type="ECO:0000313" key="3">
    <source>
        <dbReference type="WBParaSite" id="Pan_g22359.t1"/>
    </source>
</evidence>
<sequence>MSKKQLKNLARDNLVAEQPSSDEDDEHEEVPEQKKVNKFAFLDEVKEDSDSDGPGKAEAEIGELSLAEQAAAAKAAKKAKKKKQKQKAKARKAENADELEESKPAVPTPKTPTPSQPRSHEILKVTWPDLNPENELKRVLGSAFRAPPPEPRRGRPARRGGVAAALARRPQYRVVQRYDEWINIDFGKSGISLAVDYEEPQPQPPLIIHYRFEHSAAYQALQELFIQTMANSQDIESLQDLSSFHIDTMLVLINRMIQMDDSHLARKTIEFALYTLESTFPIGFDFLSPYVRFDYTWTENRCLYLLLFHHIRMLNQRRCFFTALQVAKLTLSKDPSDPIGINLMIDSLALKAKEYQFLLDFYEEFKVSHKIDGLPNMRYSVAIATHYLAVEKDDDALEAVAGQLLIEAITAFPDVLNDVCKAMSIQPSKAVTCALRYDSVLLNSIPYGLDVITKIYLIHSLEDVWKRDNLMGWIESTVEEAVQTSASHLQAEVKKSRALQQKVYIGVPHAIVRHGFVYDVTPISFGMPTFNPVPPKNSRSQYPIIEYPQLHVETEDAAAPANIGPGAFVWDMLTSLVPDLQNVKHDA</sequence>
<feature type="region of interest" description="Disordered" evidence="1">
    <location>
        <begin position="143"/>
        <end position="162"/>
    </location>
</feature>
<dbReference type="PANTHER" id="PTHR22684">
    <property type="entry name" value="NULP1-RELATED"/>
    <property type="match status" value="1"/>
</dbReference>
<evidence type="ECO:0000313" key="2">
    <source>
        <dbReference type="Proteomes" id="UP000492821"/>
    </source>
</evidence>
<proteinExistence type="predicted"/>
<name>A0A7E4VLG5_PANRE</name>
<evidence type="ECO:0000256" key="1">
    <source>
        <dbReference type="SAM" id="MobiDB-lite"/>
    </source>
</evidence>
<dbReference type="Proteomes" id="UP000492821">
    <property type="component" value="Unassembled WGS sequence"/>
</dbReference>
<dbReference type="AlphaFoldDB" id="A0A7E4VLG5"/>
<keyword evidence="2" id="KW-1185">Reference proteome</keyword>
<dbReference type="Pfam" id="PF04910">
    <property type="entry name" value="Tcf25"/>
    <property type="match status" value="1"/>
</dbReference>
<accession>A0A7E4VLG5</accession>
<organism evidence="2 3">
    <name type="scientific">Panagrellus redivivus</name>
    <name type="common">Microworm</name>
    <dbReference type="NCBI Taxonomy" id="6233"/>
    <lineage>
        <taxon>Eukaryota</taxon>
        <taxon>Metazoa</taxon>
        <taxon>Ecdysozoa</taxon>
        <taxon>Nematoda</taxon>
        <taxon>Chromadorea</taxon>
        <taxon>Rhabditida</taxon>
        <taxon>Tylenchina</taxon>
        <taxon>Panagrolaimomorpha</taxon>
        <taxon>Panagrolaimoidea</taxon>
        <taxon>Panagrolaimidae</taxon>
        <taxon>Panagrellus</taxon>
    </lineage>
</organism>
<protein>
    <submittedName>
        <fullName evidence="3">Transcription factor 25</fullName>
    </submittedName>
</protein>